<comment type="similarity">
    <text evidence="2 4">Belongs to the pyridoxal phosphate-binding protein YggS/PROSC family.</text>
</comment>
<feature type="modified residue" description="N6-(pyridoxal phosphate)lysine" evidence="2 3">
    <location>
        <position position="45"/>
    </location>
</feature>
<evidence type="ECO:0000256" key="1">
    <source>
        <dbReference type="ARBA" id="ARBA00022898"/>
    </source>
</evidence>
<dbReference type="Proteomes" id="UP000184517">
    <property type="component" value="Unassembled WGS sequence"/>
</dbReference>
<keyword evidence="1 2" id="KW-0663">Pyridoxal phosphate</keyword>
<evidence type="ECO:0000256" key="3">
    <source>
        <dbReference type="PIRSR" id="PIRSR004848-1"/>
    </source>
</evidence>
<feature type="domain" description="Alanine racemase N-terminal" evidence="5">
    <location>
        <begin position="28"/>
        <end position="236"/>
    </location>
</feature>
<dbReference type="RefSeq" id="WP_072838996.1">
    <property type="nucleotide sequence ID" value="NZ_FQVF01000005.1"/>
</dbReference>
<dbReference type="Gene3D" id="3.20.20.10">
    <property type="entry name" value="Alanine racemase"/>
    <property type="match status" value="1"/>
</dbReference>
<dbReference type="CDD" id="cd06824">
    <property type="entry name" value="PLPDE_III_Yggs_like"/>
    <property type="match status" value="1"/>
</dbReference>
<dbReference type="PANTHER" id="PTHR10146:SF14">
    <property type="entry name" value="PYRIDOXAL PHOSPHATE HOMEOSTASIS PROTEIN"/>
    <property type="match status" value="1"/>
</dbReference>
<accession>A0A1M4YGD3</accession>
<dbReference type="PIRSF" id="PIRSF004848">
    <property type="entry name" value="YBL036c_PLPDEIII"/>
    <property type="match status" value="1"/>
</dbReference>
<name>A0A1M4YGD3_9GAMM</name>
<sequence length="242" mass="26692">MAIKVESNEALEIKTNLTRVSQQVDQLVQQYQRETGSVRLLAVSKTKPLSALEAAYAAGQRAFGENYVQEAVDKFHALAHLADIEWHFIGPIQSNKSRLIAETMHWVHSIDREKIARRLSEQRPKDLPPLNVCIQVNISGEESKAGVALSELNDMVALITELPNLRLRGLMAIPAPQESHEAQCLVYEPLRQAFVELSKSDSMIDTLSIGMSGDLPAAIQSGSTMVRVGTAIFGERDYSAKA</sequence>
<evidence type="ECO:0000313" key="7">
    <source>
        <dbReference type="Proteomes" id="UP000184517"/>
    </source>
</evidence>
<dbReference type="EMBL" id="FQVF01000005">
    <property type="protein sequence ID" value="SHF04572.1"/>
    <property type="molecule type" value="Genomic_DNA"/>
</dbReference>
<dbReference type="FunFam" id="3.20.20.10:FF:000018">
    <property type="entry name" value="Pyridoxal phosphate homeostasis protein"/>
    <property type="match status" value="1"/>
</dbReference>
<organism evidence="6 7">
    <name type="scientific">Marinomonas polaris DSM 16579</name>
    <dbReference type="NCBI Taxonomy" id="1122206"/>
    <lineage>
        <taxon>Bacteria</taxon>
        <taxon>Pseudomonadati</taxon>
        <taxon>Pseudomonadota</taxon>
        <taxon>Gammaproteobacteria</taxon>
        <taxon>Oceanospirillales</taxon>
        <taxon>Oceanospirillaceae</taxon>
        <taxon>Marinomonas</taxon>
    </lineage>
</organism>
<dbReference type="Pfam" id="PF01168">
    <property type="entry name" value="Ala_racemase_N"/>
    <property type="match status" value="1"/>
</dbReference>
<evidence type="ECO:0000256" key="2">
    <source>
        <dbReference type="HAMAP-Rule" id="MF_02087"/>
    </source>
</evidence>
<keyword evidence="7" id="KW-1185">Reference proteome</keyword>
<dbReference type="STRING" id="1122206.SAMN02745753_01208"/>
<dbReference type="InterPro" id="IPR011078">
    <property type="entry name" value="PyrdxlP_homeostasis"/>
</dbReference>
<dbReference type="GO" id="GO:0030170">
    <property type="term" value="F:pyridoxal phosphate binding"/>
    <property type="evidence" value="ECO:0007669"/>
    <property type="project" value="UniProtKB-UniRule"/>
</dbReference>
<reference evidence="7" key="1">
    <citation type="submission" date="2016-11" db="EMBL/GenBank/DDBJ databases">
        <authorList>
            <person name="Varghese N."/>
            <person name="Submissions S."/>
        </authorList>
    </citation>
    <scope>NUCLEOTIDE SEQUENCE [LARGE SCALE GENOMIC DNA]</scope>
    <source>
        <strain evidence="7">DSM 16579</strain>
    </source>
</reference>
<protein>
    <recommendedName>
        <fullName evidence="2">Pyridoxal phosphate homeostasis protein</fullName>
        <shortName evidence="2">PLP homeostasis protein</shortName>
    </recommendedName>
</protein>
<dbReference type="PROSITE" id="PS01211">
    <property type="entry name" value="UPF0001"/>
    <property type="match status" value="1"/>
</dbReference>
<evidence type="ECO:0000259" key="5">
    <source>
        <dbReference type="Pfam" id="PF01168"/>
    </source>
</evidence>
<gene>
    <name evidence="6" type="ORF">SAMN02745753_01208</name>
</gene>
<proteinExistence type="inferred from homology"/>
<dbReference type="HAMAP" id="MF_02087">
    <property type="entry name" value="PLP_homeostasis"/>
    <property type="match status" value="1"/>
</dbReference>
<comment type="cofactor">
    <cofactor evidence="3">
        <name>pyridoxal 5'-phosphate</name>
        <dbReference type="ChEBI" id="CHEBI:597326"/>
    </cofactor>
</comment>
<dbReference type="SUPFAM" id="SSF51419">
    <property type="entry name" value="PLP-binding barrel"/>
    <property type="match status" value="1"/>
</dbReference>
<dbReference type="AlphaFoldDB" id="A0A1M4YGD3"/>
<evidence type="ECO:0000256" key="4">
    <source>
        <dbReference type="RuleBase" id="RU004514"/>
    </source>
</evidence>
<dbReference type="PANTHER" id="PTHR10146">
    <property type="entry name" value="PROLINE SYNTHETASE CO-TRANSCRIBED BACTERIAL HOMOLOG PROTEIN"/>
    <property type="match status" value="1"/>
</dbReference>
<dbReference type="InterPro" id="IPR001608">
    <property type="entry name" value="Ala_racemase_N"/>
</dbReference>
<evidence type="ECO:0000313" key="6">
    <source>
        <dbReference type="EMBL" id="SHF04572.1"/>
    </source>
</evidence>
<dbReference type="OrthoDB" id="9804072at2"/>
<dbReference type="InterPro" id="IPR029066">
    <property type="entry name" value="PLP-binding_barrel"/>
</dbReference>
<comment type="function">
    <text evidence="2">Pyridoxal 5'-phosphate (PLP)-binding protein, which is involved in PLP homeostasis.</text>
</comment>
<dbReference type="NCBIfam" id="TIGR00044">
    <property type="entry name" value="YggS family pyridoxal phosphate-dependent enzyme"/>
    <property type="match status" value="1"/>
</dbReference>